<evidence type="ECO:0000313" key="2">
    <source>
        <dbReference type="Proteomes" id="UP001519535"/>
    </source>
</evidence>
<reference evidence="1 2" key="1">
    <citation type="submission" date="2021-05" db="EMBL/GenBank/DDBJ databases">
        <title>Mycobacterium acidophilum sp. nov., an extremely acid-tolerant member of the genus Mycobacterium.</title>
        <authorList>
            <person name="Xia J."/>
        </authorList>
    </citation>
    <scope>NUCLEOTIDE SEQUENCE [LARGE SCALE GENOMIC DNA]</scope>
    <source>
        <strain evidence="1 2">M1</strain>
    </source>
</reference>
<gene>
    <name evidence="1" type="ORF">KIH27_08615</name>
</gene>
<evidence type="ECO:0008006" key="3">
    <source>
        <dbReference type="Google" id="ProtNLM"/>
    </source>
</evidence>
<evidence type="ECO:0000313" key="1">
    <source>
        <dbReference type="EMBL" id="MBS9533646.1"/>
    </source>
</evidence>
<accession>A0ABS5RJI8</accession>
<name>A0ABS5RJI8_9MYCO</name>
<dbReference type="EMBL" id="JAHCLR010000013">
    <property type="protein sequence ID" value="MBS9533646.1"/>
    <property type="molecule type" value="Genomic_DNA"/>
</dbReference>
<organism evidence="1 2">
    <name type="scientific">Mycolicibacter acidiphilus</name>
    <dbReference type="NCBI Taxonomy" id="2835306"/>
    <lineage>
        <taxon>Bacteria</taxon>
        <taxon>Bacillati</taxon>
        <taxon>Actinomycetota</taxon>
        <taxon>Actinomycetes</taxon>
        <taxon>Mycobacteriales</taxon>
        <taxon>Mycobacteriaceae</taxon>
        <taxon>Mycolicibacter</taxon>
    </lineage>
</organism>
<comment type="caution">
    <text evidence="1">The sequence shown here is derived from an EMBL/GenBank/DDBJ whole genome shotgun (WGS) entry which is preliminary data.</text>
</comment>
<sequence>MLSPRAAAMPRMIGAVAGAVLMIAAGLPITSCHRGAGGGGRSDSEPAAEWSTPAGAAMMALDRAPVQAWQRSAVDLGLPADTGLGRVFATSGDNAYLFTSGCIGRCGDRPIRNWVYGIDSRTGAPLFAPVELTAAFSGTARCYSNGPRLAVCVGSDQDGSIAVVDLQRGVLNFAGVTDWKALEVWGSRPVVNEPDGFYGIGAHGERTWHYPGRGAFIGVKFDDPSDDDQRPEVAVRFVRDATPAYRVVSLLDGADRTPVPPAGIELKAAAAYTGGFAYQYRNRDGSVGVLLYDDTGRLLNRVPMARNVLWDNPVLPTVLAGAELTLYRASGEPVITVPAAQQVPSLRVAGDTLFVWQRPDGAGGALWKTYDLSTGRAGSTCRLDMYYDGGNGYLGTDGHTVVDKGAGGMDLVGTDLTGCRTVWTVPVGPIASACRVAGRIVVVTPEHLTALRQPD</sequence>
<keyword evidence="2" id="KW-1185">Reference proteome</keyword>
<proteinExistence type="predicted"/>
<protein>
    <recommendedName>
        <fullName evidence="3">Pyrrolo-quinoline quinone</fullName>
    </recommendedName>
</protein>
<dbReference type="Proteomes" id="UP001519535">
    <property type="component" value="Unassembled WGS sequence"/>
</dbReference>